<keyword evidence="1 2" id="KW-0238">DNA-binding</keyword>
<sequence>MSQREAVASRVRDPERGAKILNAAAELFAERGYHSVSMAEVGQAAGIVGSGIYRHFDSKYAVLVALLEDVMTRLLASTDTIIDDHADSSTTMDRLVATQIDFCLDSSLHVLLYRRELHSLKVEDGRRLRRMQRRYNEEWVSTLLELRPELDDAAARSLVYAAIGAIQSVVSYRSGRTRDEESAWLAAVAKNCLAT</sequence>
<feature type="DNA-binding region" description="H-T-H motif" evidence="2">
    <location>
        <begin position="37"/>
        <end position="56"/>
    </location>
</feature>
<dbReference type="InterPro" id="IPR050109">
    <property type="entry name" value="HTH-type_TetR-like_transc_reg"/>
</dbReference>
<dbReference type="SUPFAM" id="SSF46689">
    <property type="entry name" value="Homeodomain-like"/>
    <property type="match status" value="1"/>
</dbReference>
<comment type="caution">
    <text evidence="4">The sequence shown here is derived from an EMBL/GenBank/DDBJ whole genome shotgun (WGS) entry which is preliminary data.</text>
</comment>
<evidence type="ECO:0000256" key="1">
    <source>
        <dbReference type="ARBA" id="ARBA00023125"/>
    </source>
</evidence>
<dbReference type="RefSeq" id="WP_170193109.1">
    <property type="nucleotide sequence ID" value="NZ_JABBNB010000004.1"/>
</dbReference>
<dbReference type="GO" id="GO:0000976">
    <property type="term" value="F:transcription cis-regulatory region binding"/>
    <property type="evidence" value="ECO:0007669"/>
    <property type="project" value="TreeGrafter"/>
</dbReference>
<evidence type="ECO:0000313" key="5">
    <source>
        <dbReference type="Proteomes" id="UP000550729"/>
    </source>
</evidence>
<name>A0A848KRM9_9ACTN</name>
<keyword evidence="5" id="KW-1185">Reference proteome</keyword>
<dbReference type="EMBL" id="JABBNB010000004">
    <property type="protein sequence ID" value="NMO00597.1"/>
    <property type="molecule type" value="Genomic_DNA"/>
</dbReference>
<evidence type="ECO:0000256" key="2">
    <source>
        <dbReference type="PROSITE-ProRule" id="PRU00335"/>
    </source>
</evidence>
<feature type="domain" description="HTH tetR-type" evidence="3">
    <location>
        <begin position="14"/>
        <end position="74"/>
    </location>
</feature>
<dbReference type="InterPro" id="IPR001647">
    <property type="entry name" value="HTH_TetR"/>
</dbReference>
<reference evidence="4 5" key="1">
    <citation type="submission" date="2020-04" db="EMBL/GenBank/DDBJ databases">
        <title>Gordonia sp. nov. TBRC 11910.</title>
        <authorList>
            <person name="Suriyachadkun C."/>
        </authorList>
    </citation>
    <scope>NUCLEOTIDE SEQUENCE [LARGE SCALE GENOMIC DNA]</scope>
    <source>
        <strain evidence="4 5">TBRC 11910</strain>
    </source>
</reference>
<evidence type="ECO:0000259" key="3">
    <source>
        <dbReference type="PROSITE" id="PS50977"/>
    </source>
</evidence>
<dbReference type="Pfam" id="PF00440">
    <property type="entry name" value="TetR_N"/>
    <property type="match status" value="1"/>
</dbReference>
<organism evidence="4 5">
    <name type="scientific">Gordonia asplenii</name>
    <dbReference type="NCBI Taxonomy" id="2725283"/>
    <lineage>
        <taxon>Bacteria</taxon>
        <taxon>Bacillati</taxon>
        <taxon>Actinomycetota</taxon>
        <taxon>Actinomycetes</taxon>
        <taxon>Mycobacteriales</taxon>
        <taxon>Gordoniaceae</taxon>
        <taxon>Gordonia</taxon>
    </lineage>
</organism>
<dbReference type="PANTHER" id="PTHR30055">
    <property type="entry name" value="HTH-TYPE TRANSCRIPTIONAL REGULATOR RUTR"/>
    <property type="match status" value="1"/>
</dbReference>
<dbReference type="Gene3D" id="1.10.357.10">
    <property type="entry name" value="Tetracycline Repressor, domain 2"/>
    <property type="match status" value="1"/>
</dbReference>
<dbReference type="GO" id="GO:0003700">
    <property type="term" value="F:DNA-binding transcription factor activity"/>
    <property type="evidence" value="ECO:0007669"/>
    <property type="project" value="TreeGrafter"/>
</dbReference>
<protein>
    <submittedName>
        <fullName evidence="4">TetR/AcrR family transcriptional regulator</fullName>
    </submittedName>
</protein>
<dbReference type="AlphaFoldDB" id="A0A848KRM9"/>
<dbReference type="InterPro" id="IPR009057">
    <property type="entry name" value="Homeodomain-like_sf"/>
</dbReference>
<dbReference type="PANTHER" id="PTHR30055:SF237">
    <property type="entry name" value="TRANSCRIPTIONAL REPRESSOR MCE3R"/>
    <property type="match status" value="1"/>
</dbReference>
<dbReference type="Gene3D" id="1.10.10.60">
    <property type="entry name" value="Homeodomain-like"/>
    <property type="match status" value="1"/>
</dbReference>
<gene>
    <name evidence="4" type="ORF">HH308_05130</name>
</gene>
<evidence type="ECO:0000313" key="4">
    <source>
        <dbReference type="EMBL" id="NMO00597.1"/>
    </source>
</evidence>
<proteinExistence type="predicted"/>
<dbReference type="PROSITE" id="PS50977">
    <property type="entry name" value="HTH_TETR_2"/>
    <property type="match status" value="1"/>
</dbReference>
<dbReference type="PRINTS" id="PR00455">
    <property type="entry name" value="HTHTETR"/>
</dbReference>
<dbReference type="Proteomes" id="UP000550729">
    <property type="component" value="Unassembled WGS sequence"/>
</dbReference>
<accession>A0A848KRM9</accession>